<evidence type="ECO:0000256" key="1">
    <source>
        <dbReference type="ARBA" id="ARBA00009227"/>
    </source>
</evidence>
<dbReference type="RefSeq" id="WP_013705716.1">
    <property type="nucleotide sequence ID" value="NC_015388.1"/>
</dbReference>
<dbReference type="InterPro" id="IPR020855">
    <property type="entry name" value="Ureohydrolase_Mn_BS"/>
</dbReference>
<organism evidence="6 7">
    <name type="scientific">Desulfobacca acetoxidans (strain ATCC 700848 / DSM 11109 / ASRB2)</name>
    <dbReference type="NCBI Taxonomy" id="880072"/>
    <lineage>
        <taxon>Bacteria</taxon>
        <taxon>Pseudomonadati</taxon>
        <taxon>Thermodesulfobacteriota</taxon>
        <taxon>Desulfobaccia</taxon>
        <taxon>Desulfobaccales</taxon>
        <taxon>Desulfobaccaceae</taxon>
        <taxon>Desulfobacca</taxon>
    </lineage>
</organism>
<dbReference type="Gene3D" id="3.40.800.10">
    <property type="entry name" value="Ureohydrolase domain"/>
    <property type="match status" value="1"/>
</dbReference>
<feature type="binding site" evidence="4">
    <location>
        <position position="131"/>
    </location>
    <ligand>
        <name>Mn(2+)</name>
        <dbReference type="ChEBI" id="CHEBI:29035"/>
        <label>1</label>
    </ligand>
</feature>
<dbReference type="GO" id="GO:0046872">
    <property type="term" value="F:metal ion binding"/>
    <property type="evidence" value="ECO:0007669"/>
    <property type="project" value="UniProtKB-KW"/>
</dbReference>
<comment type="similarity">
    <text evidence="1">Belongs to the arginase family. Agmatinase subfamily.</text>
</comment>
<feature type="binding site" evidence="4">
    <location>
        <position position="135"/>
    </location>
    <ligand>
        <name>Mn(2+)</name>
        <dbReference type="ChEBI" id="CHEBI:29035"/>
        <label>1</label>
    </ligand>
</feature>
<dbReference type="Proteomes" id="UP000000483">
    <property type="component" value="Chromosome"/>
</dbReference>
<dbReference type="InterPro" id="IPR006035">
    <property type="entry name" value="Ureohydrolase"/>
</dbReference>
<evidence type="ECO:0000256" key="2">
    <source>
        <dbReference type="ARBA" id="ARBA00022723"/>
    </source>
</evidence>
<dbReference type="GO" id="GO:0033389">
    <property type="term" value="P:putrescine biosynthetic process from arginine, via agmatine"/>
    <property type="evidence" value="ECO:0007669"/>
    <property type="project" value="TreeGrafter"/>
</dbReference>
<dbReference type="KEGG" id="dao:Desac_0723"/>
<accession>F2NGJ0</accession>
<dbReference type="CDD" id="cd11593">
    <property type="entry name" value="Agmatinase-like_2"/>
    <property type="match status" value="1"/>
</dbReference>
<keyword evidence="7" id="KW-1185">Reference proteome</keyword>
<dbReference type="AlphaFoldDB" id="F2NGJ0"/>
<dbReference type="STRING" id="880072.Desac_0723"/>
<dbReference type="EMBL" id="CP002629">
    <property type="protein sequence ID" value="AEB08603.1"/>
    <property type="molecule type" value="Genomic_DNA"/>
</dbReference>
<dbReference type="SUPFAM" id="SSF52768">
    <property type="entry name" value="Arginase/deacetylase"/>
    <property type="match status" value="1"/>
</dbReference>
<keyword evidence="4" id="KW-0464">Manganese</keyword>
<sequence>MPSGTFLDLEPISVREAEIVVVPIPYEATTSYGGGTRYGPEAILSASRQVELWDEEGDWDPSQVIRLATAAEITPDAGGPGPMLEKIKKRVKPWIAEGKLLISLGGEHTIAQALVESYLTRHPDLTVVALDAHADLRDTYEHSPFSHACVMRRVWELGRPLTLIGVRSYSAKEYDFIRVAPRLTLLKARSLVDPDYLQLTLEHLRRLKGPVYISLDVDALDPAVMPATGTPEPGGLNYYQTLTILKAIVERGPVVGLDLTELAPIPGHRVSEFTAARLIYKFLGYLYQGRRAAK</sequence>
<proteinExistence type="inferred from homology"/>
<dbReference type="Pfam" id="PF00491">
    <property type="entry name" value="Arginase"/>
    <property type="match status" value="1"/>
</dbReference>
<dbReference type="eggNOG" id="COG0010">
    <property type="taxonomic scope" value="Bacteria"/>
</dbReference>
<evidence type="ECO:0000313" key="6">
    <source>
        <dbReference type="EMBL" id="AEB08603.1"/>
    </source>
</evidence>
<name>F2NGJ0_DESAR</name>
<dbReference type="OrthoDB" id="9789727at2"/>
<evidence type="ECO:0000313" key="7">
    <source>
        <dbReference type="Proteomes" id="UP000000483"/>
    </source>
</evidence>
<dbReference type="PANTHER" id="PTHR11358:SF26">
    <property type="entry name" value="GUANIDINO ACID HYDROLASE, MITOCHONDRIAL"/>
    <property type="match status" value="1"/>
</dbReference>
<evidence type="ECO:0000256" key="5">
    <source>
        <dbReference type="RuleBase" id="RU003684"/>
    </source>
</evidence>
<dbReference type="EC" id="3.5.3.11" evidence="6"/>
<dbReference type="PIRSF" id="PIRSF036979">
    <property type="entry name" value="Arginase"/>
    <property type="match status" value="1"/>
</dbReference>
<evidence type="ECO:0000256" key="3">
    <source>
        <dbReference type="ARBA" id="ARBA00022801"/>
    </source>
</evidence>
<dbReference type="PROSITE" id="PS51409">
    <property type="entry name" value="ARGINASE_2"/>
    <property type="match status" value="1"/>
</dbReference>
<feature type="binding site" evidence="4">
    <location>
        <position position="216"/>
    </location>
    <ligand>
        <name>Mn(2+)</name>
        <dbReference type="ChEBI" id="CHEBI:29035"/>
        <label>1</label>
    </ligand>
</feature>
<dbReference type="InterPro" id="IPR023696">
    <property type="entry name" value="Ureohydrolase_dom_sf"/>
</dbReference>
<reference evidence="6 7" key="1">
    <citation type="journal article" date="2011" name="Stand. Genomic Sci.">
        <title>Complete genome sequence of the acetate-degrading sulfate reducer Desulfobacca acetoxidans type strain (ASRB2).</title>
        <authorList>
            <person name="Goker M."/>
            <person name="Teshima H."/>
            <person name="Lapidus A."/>
            <person name="Nolan M."/>
            <person name="Lucas S."/>
            <person name="Hammon N."/>
            <person name="Deshpande S."/>
            <person name="Cheng J.F."/>
            <person name="Tapia R."/>
            <person name="Han C."/>
            <person name="Goodwin L."/>
            <person name="Pitluck S."/>
            <person name="Huntemann M."/>
            <person name="Liolios K."/>
            <person name="Ivanova N."/>
            <person name="Pagani I."/>
            <person name="Mavromatis K."/>
            <person name="Ovchinikova G."/>
            <person name="Pati A."/>
            <person name="Chen A."/>
            <person name="Palaniappan K."/>
            <person name="Land M."/>
            <person name="Hauser L."/>
            <person name="Brambilla E.M."/>
            <person name="Rohde M."/>
            <person name="Spring S."/>
            <person name="Detter J.C."/>
            <person name="Woyke T."/>
            <person name="Bristow J."/>
            <person name="Eisen J.A."/>
            <person name="Markowitz V."/>
            <person name="Hugenholtz P."/>
            <person name="Kyrpides N.C."/>
            <person name="Klenk H.P."/>
        </authorList>
    </citation>
    <scope>NUCLEOTIDE SEQUENCE [LARGE SCALE GENOMIC DNA]</scope>
    <source>
        <strain evidence="7">ATCC 700848 / DSM 11109 / ASRB2</strain>
    </source>
</reference>
<dbReference type="PROSITE" id="PS01053">
    <property type="entry name" value="ARGINASE_1"/>
    <property type="match status" value="1"/>
</dbReference>
<dbReference type="InterPro" id="IPR005925">
    <property type="entry name" value="Agmatinase-rel"/>
</dbReference>
<comment type="cofactor">
    <cofactor evidence="4">
        <name>Mn(2+)</name>
        <dbReference type="ChEBI" id="CHEBI:29035"/>
    </cofactor>
    <text evidence="4">Binds 2 manganese ions per subunit.</text>
</comment>
<keyword evidence="2 4" id="KW-0479">Metal-binding</keyword>
<feature type="binding site" evidence="4">
    <location>
        <position position="218"/>
    </location>
    <ligand>
        <name>Mn(2+)</name>
        <dbReference type="ChEBI" id="CHEBI:29035"/>
        <label>1</label>
    </ligand>
</feature>
<dbReference type="HOGENOM" id="CLU_039478_0_2_7"/>
<dbReference type="GO" id="GO:0008783">
    <property type="term" value="F:agmatinase activity"/>
    <property type="evidence" value="ECO:0007669"/>
    <property type="project" value="UniProtKB-EC"/>
</dbReference>
<gene>
    <name evidence="6" type="ordered locus">Desac_0723</name>
</gene>
<protein>
    <submittedName>
        <fullName evidence="6">Agmatinase</fullName>
        <ecNumber evidence="6">3.5.3.11</ecNumber>
    </submittedName>
</protein>
<evidence type="ECO:0000256" key="4">
    <source>
        <dbReference type="PIRSR" id="PIRSR036979-1"/>
    </source>
</evidence>
<dbReference type="PANTHER" id="PTHR11358">
    <property type="entry name" value="ARGINASE/AGMATINASE"/>
    <property type="match status" value="1"/>
</dbReference>
<feature type="binding site" evidence="4">
    <location>
        <position position="133"/>
    </location>
    <ligand>
        <name>Mn(2+)</name>
        <dbReference type="ChEBI" id="CHEBI:29035"/>
        <label>1</label>
    </ligand>
</feature>
<reference evidence="7" key="2">
    <citation type="submission" date="2011-03" db="EMBL/GenBank/DDBJ databases">
        <title>The complete genome of Desulfobacca acetoxidans DSM 11109.</title>
        <authorList>
            <consortium name="US DOE Joint Genome Institute (JGI-PGF)"/>
            <person name="Lucas S."/>
            <person name="Copeland A."/>
            <person name="Lapidus A."/>
            <person name="Bruce D."/>
            <person name="Goodwin L."/>
            <person name="Pitluck S."/>
            <person name="Peters L."/>
            <person name="Kyrpides N."/>
            <person name="Mavromatis K."/>
            <person name="Ivanova N."/>
            <person name="Ovchinnikova G."/>
            <person name="Teshima H."/>
            <person name="Detter J.C."/>
            <person name="Han C."/>
            <person name="Land M."/>
            <person name="Hauser L."/>
            <person name="Markowitz V."/>
            <person name="Cheng J.-F."/>
            <person name="Hugenholtz P."/>
            <person name="Woyke T."/>
            <person name="Wu D."/>
            <person name="Spring S."/>
            <person name="Schueler E."/>
            <person name="Brambilla E."/>
            <person name="Klenk H.-P."/>
            <person name="Eisen J.A."/>
        </authorList>
    </citation>
    <scope>NUCLEOTIDE SEQUENCE [LARGE SCALE GENOMIC DNA]</scope>
    <source>
        <strain evidence="7">ATCC 700848 / DSM 11109 / ASRB2</strain>
    </source>
</reference>
<dbReference type="NCBIfam" id="TIGR01230">
    <property type="entry name" value="agmatinase"/>
    <property type="match status" value="1"/>
</dbReference>
<keyword evidence="3 5" id="KW-0378">Hydrolase</keyword>
<feature type="binding site" evidence="4">
    <location>
        <position position="108"/>
    </location>
    <ligand>
        <name>Mn(2+)</name>
        <dbReference type="ChEBI" id="CHEBI:29035"/>
        <label>1</label>
    </ligand>
</feature>